<gene>
    <name evidence="2" type="ORF">VFH_II257480</name>
</gene>
<reference evidence="2 3" key="1">
    <citation type="submission" date="2023-01" db="EMBL/GenBank/DDBJ databases">
        <authorList>
            <person name="Kreplak J."/>
        </authorList>
    </citation>
    <scope>NUCLEOTIDE SEQUENCE [LARGE SCALE GENOMIC DNA]</scope>
</reference>
<dbReference type="PANTHER" id="PTHR31635">
    <property type="entry name" value="REVERSE TRANSCRIPTASE DOMAIN-CONTAINING PROTEIN-RELATED"/>
    <property type="match status" value="1"/>
</dbReference>
<dbReference type="AlphaFoldDB" id="A0AAV0ZRS9"/>
<dbReference type="InterPro" id="IPR043502">
    <property type="entry name" value="DNA/RNA_pol_sf"/>
</dbReference>
<evidence type="ECO:0000259" key="1">
    <source>
        <dbReference type="Pfam" id="PF00078"/>
    </source>
</evidence>
<proteinExistence type="predicted"/>
<dbReference type="EMBL" id="OX451737">
    <property type="protein sequence ID" value="CAI8601136.1"/>
    <property type="molecule type" value="Genomic_DNA"/>
</dbReference>
<dbReference type="SUPFAM" id="SSF56672">
    <property type="entry name" value="DNA/RNA polymerases"/>
    <property type="match status" value="1"/>
</dbReference>
<evidence type="ECO:0000313" key="3">
    <source>
        <dbReference type="Proteomes" id="UP001157006"/>
    </source>
</evidence>
<dbReference type="InterPro" id="IPR000477">
    <property type="entry name" value="RT_dom"/>
</dbReference>
<organism evidence="2 3">
    <name type="scientific">Vicia faba</name>
    <name type="common">Broad bean</name>
    <name type="synonym">Faba vulgaris</name>
    <dbReference type="NCBI Taxonomy" id="3906"/>
    <lineage>
        <taxon>Eukaryota</taxon>
        <taxon>Viridiplantae</taxon>
        <taxon>Streptophyta</taxon>
        <taxon>Embryophyta</taxon>
        <taxon>Tracheophyta</taxon>
        <taxon>Spermatophyta</taxon>
        <taxon>Magnoliopsida</taxon>
        <taxon>eudicotyledons</taxon>
        <taxon>Gunneridae</taxon>
        <taxon>Pentapetalae</taxon>
        <taxon>rosids</taxon>
        <taxon>fabids</taxon>
        <taxon>Fabales</taxon>
        <taxon>Fabaceae</taxon>
        <taxon>Papilionoideae</taxon>
        <taxon>50 kb inversion clade</taxon>
        <taxon>NPAAA clade</taxon>
        <taxon>Hologalegina</taxon>
        <taxon>IRL clade</taxon>
        <taxon>Fabeae</taxon>
        <taxon>Vicia</taxon>
    </lineage>
</organism>
<keyword evidence="3" id="KW-1185">Reference proteome</keyword>
<dbReference type="PANTHER" id="PTHR31635:SF196">
    <property type="entry name" value="REVERSE TRANSCRIPTASE DOMAIN-CONTAINING PROTEIN-RELATED"/>
    <property type="match status" value="1"/>
</dbReference>
<dbReference type="Pfam" id="PF00078">
    <property type="entry name" value="RVT_1"/>
    <property type="match status" value="1"/>
</dbReference>
<accession>A0AAV0ZRS9</accession>
<protein>
    <recommendedName>
        <fullName evidence="1">Reverse transcriptase domain-containing protein</fullName>
    </recommendedName>
</protein>
<dbReference type="Proteomes" id="UP001157006">
    <property type="component" value="Chromosome 2"/>
</dbReference>
<sequence length="123" mass="14018">MKMVIDNIVSPKQSAFTPGRNITDSILMINEVLDLAKIEKRSCMALKVDYEKAYDSVSCNYRRFLLNKIGFGLEWMSWIEAVVFNSLMSVLVNESAKEGFKVEIGLRQGDPLSHFLFFIVMEG</sequence>
<feature type="domain" description="Reverse transcriptase" evidence="1">
    <location>
        <begin position="5"/>
        <end position="122"/>
    </location>
</feature>
<name>A0AAV0ZRS9_VICFA</name>
<evidence type="ECO:0000313" key="2">
    <source>
        <dbReference type="EMBL" id="CAI8601136.1"/>
    </source>
</evidence>